<organism evidence="1 2">
    <name type="scientific">Butyrivibrio proteoclasticus (strain ATCC 51982 / DSM 14932 / B316)</name>
    <name type="common">Clostridium proteoclasticum</name>
    <dbReference type="NCBI Taxonomy" id="515622"/>
    <lineage>
        <taxon>Bacteria</taxon>
        <taxon>Bacillati</taxon>
        <taxon>Bacillota</taxon>
        <taxon>Clostridia</taxon>
        <taxon>Lachnospirales</taxon>
        <taxon>Lachnospiraceae</taxon>
        <taxon>Butyrivibrio</taxon>
    </lineage>
</organism>
<accession>E0S407</accession>
<keyword evidence="2" id="KW-1185">Reference proteome</keyword>
<dbReference type="RefSeq" id="WP_013282788.1">
    <property type="nucleotide sequence ID" value="NC_014389.1"/>
</dbReference>
<dbReference type="AlphaFoldDB" id="E0S407"/>
<evidence type="ECO:0000313" key="1">
    <source>
        <dbReference type="EMBL" id="ADL36139.1"/>
    </source>
</evidence>
<dbReference type="EMBL" id="CP001812">
    <property type="protein sequence ID" value="ADL36139.1"/>
    <property type="molecule type" value="Genomic_DNA"/>
</dbReference>
<keyword evidence="1" id="KW-0614">Plasmid</keyword>
<gene>
    <name evidence="1" type="ordered locus">bpr_II201</name>
</gene>
<sequence length="150" mass="17638">MSKFKVIKVTTKTGLCLQDYGADIEDNFMVSDTRDKCLNGIRADLKKLLLDDSKYELMLNGFDISHEYELDELIDILWDAKAFGHFDEQKTIEWFESKLPDDDDKKRPWLIEKLIDNIDFESNPARIVVRIEEDDLYSTVSEITYQLFEI</sequence>
<geneLocation type="plasmid" evidence="1 2">
    <name>pCY360</name>
</geneLocation>
<proteinExistence type="predicted"/>
<dbReference type="HOGENOM" id="CLU_1737147_0_0_9"/>
<reference evidence="1 2" key="1">
    <citation type="journal article" date="2010" name="PLoS ONE">
        <title>The glycobiome of the rumen bacterium Butyrivibrio proteoclasticus B316(T) highlights adaptation to a polysaccharide-rich environment.</title>
        <authorList>
            <person name="Kelly W.J."/>
            <person name="Leahy S.C."/>
            <person name="Altermann E."/>
            <person name="Yeoman C.J."/>
            <person name="Dunne J.C."/>
            <person name="Kong Z."/>
            <person name="Pacheco D.M."/>
            <person name="Li D."/>
            <person name="Noel S.J."/>
            <person name="Moon C.D."/>
            <person name="Cookson A.L."/>
            <person name="Attwood G.T."/>
        </authorList>
    </citation>
    <scope>NUCLEOTIDE SEQUENCE [LARGE SCALE GENOMIC DNA]</scope>
    <source>
        <strain evidence="2">ATCC 51982 / DSM 14932 / B316</strain>
        <plasmid evidence="2">Plasmid pCY360</plasmid>
    </source>
</reference>
<dbReference type="Proteomes" id="UP000001299">
    <property type="component" value="Plasmid pCY360"/>
</dbReference>
<name>E0S407_BUTPB</name>
<dbReference type="KEGG" id="bpb:bpr_II201"/>
<evidence type="ECO:0000313" key="2">
    <source>
        <dbReference type="Proteomes" id="UP000001299"/>
    </source>
</evidence>
<protein>
    <submittedName>
        <fullName evidence="1">Uncharacterized protein</fullName>
    </submittedName>
</protein>